<keyword evidence="2" id="KW-1185">Reference proteome</keyword>
<dbReference type="EMBL" id="QEAS01000005">
    <property type="protein sequence ID" value="PWG81206.1"/>
    <property type="molecule type" value="Genomic_DNA"/>
</dbReference>
<accession>A0A2U2PIH4</accession>
<gene>
    <name evidence="1" type="ORF">DDR33_07420</name>
</gene>
<dbReference type="Proteomes" id="UP000245647">
    <property type="component" value="Unassembled WGS sequence"/>
</dbReference>
<proteinExistence type="predicted"/>
<dbReference type="AlphaFoldDB" id="A0A2U2PIH4"/>
<evidence type="ECO:0000313" key="2">
    <source>
        <dbReference type="Proteomes" id="UP000245647"/>
    </source>
</evidence>
<evidence type="ECO:0000313" key="1">
    <source>
        <dbReference type="EMBL" id="PWG81206.1"/>
    </source>
</evidence>
<comment type="caution">
    <text evidence="1">The sequence shown here is derived from an EMBL/GenBank/DDBJ whole genome shotgun (WGS) entry which is preliminary data.</text>
</comment>
<organism evidence="1 2">
    <name type="scientific">Pararcticibacter amylolyticus</name>
    <dbReference type="NCBI Taxonomy" id="2173175"/>
    <lineage>
        <taxon>Bacteria</taxon>
        <taxon>Pseudomonadati</taxon>
        <taxon>Bacteroidota</taxon>
        <taxon>Sphingobacteriia</taxon>
        <taxon>Sphingobacteriales</taxon>
        <taxon>Sphingobacteriaceae</taxon>
        <taxon>Pararcticibacter</taxon>
    </lineage>
</organism>
<reference evidence="1 2" key="1">
    <citation type="submission" date="2018-04" db="EMBL/GenBank/DDBJ databases">
        <title>Pedobacter chongqingensis sp. nov., isolated from a rottenly hemp rope.</title>
        <authorList>
            <person name="Cai Y."/>
        </authorList>
    </citation>
    <scope>NUCLEOTIDE SEQUENCE [LARGE SCALE GENOMIC DNA]</scope>
    <source>
        <strain evidence="1 2">FJ4-8</strain>
    </source>
</reference>
<sequence>MNQKSGLKLSLGKSLTRRANSGKDKFIPGQNLRYCGKGFAGFIKNQPYMVFISYYREHDALVSYNGINLVINRYHVNPVQ</sequence>
<protein>
    <submittedName>
        <fullName evidence="1">Uncharacterized protein</fullName>
    </submittedName>
</protein>
<name>A0A2U2PIH4_9SPHI</name>